<reference evidence="4 5" key="1">
    <citation type="submission" date="2021-06" db="EMBL/GenBank/DDBJ databases">
        <title>Enterococcus alishanensis sp. nov., a novel lactic acid bacterium isolated from fresh coffee beans.</title>
        <authorList>
            <person name="Chen Y.-S."/>
        </authorList>
    </citation>
    <scope>NUCLEOTIDE SEQUENCE [LARGE SCALE GENOMIC DNA]</scope>
    <source>
        <strain evidence="4 5">ALS3</strain>
    </source>
</reference>
<dbReference type="GO" id="GO:0032259">
    <property type="term" value="P:methylation"/>
    <property type="evidence" value="ECO:0007669"/>
    <property type="project" value="UniProtKB-KW"/>
</dbReference>
<dbReference type="Pfam" id="PF13649">
    <property type="entry name" value="Methyltransf_25"/>
    <property type="match status" value="1"/>
</dbReference>
<evidence type="ECO:0000256" key="1">
    <source>
        <dbReference type="ARBA" id="ARBA00022603"/>
    </source>
</evidence>
<dbReference type="PANTHER" id="PTHR44942">
    <property type="entry name" value="METHYLTRANSF_11 DOMAIN-CONTAINING PROTEIN"/>
    <property type="match status" value="1"/>
</dbReference>
<dbReference type="GO" id="GO:0008168">
    <property type="term" value="F:methyltransferase activity"/>
    <property type="evidence" value="ECO:0007669"/>
    <property type="project" value="UniProtKB-KW"/>
</dbReference>
<evidence type="ECO:0000313" key="4">
    <source>
        <dbReference type="EMBL" id="MBV7390802.1"/>
    </source>
</evidence>
<dbReference type="EMBL" id="JAHUZB010000003">
    <property type="protein sequence ID" value="MBV7390802.1"/>
    <property type="molecule type" value="Genomic_DNA"/>
</dbReference>
<sequence length="207" mass="23545">MRIIIGIVISLAVLIILYRQLLQQSKMPTGFLGKIMMKLWNRVYLPMVYWSTNEIKDKKVTAILDVGIGNGASTEYLNRLFTPTKTIGIDISDTAIALAQEKYTHPTLSFSVDDVLATDFVAESFDLICAFQNHFHWNDLFAGLSELKRVLKKDGLILIACEQTKIKYYLPELTDDKFQAELNQIGLVLKSSQYKNGWTAYHICNKT</sequence>
<keyword evidence="1 4" id="KW-0489">Methyltransferase</keyword>
<dbReference type="PANTHER" id="PTHR44942:SF4">
    <property type="entry name" value="METHYLTRANSFERASE TYPE 11 DOMAIN-CONTAINING PROTEIN"/>
    <property type="match status" value="1"/>
</dbReference>
<dbReference type="CDD" id="cd02440">
    <property type="entry name" value="AdoMet_MTases"/>
    <property type="match status" value="1"/>
</dbReference>
<feature type="domain" description="Methyltransferase" evidence="3">
    <location>
        <begin position="63"/>
        <end position="155"/>
    </location>
</feature>
<gene>
    <name evidence="4" type="ORF">KUA55_08930</name>
</gene>
<protein>
    <submittedName>
        <fullName evidence="4">Class I SAM-dependent methyltransferase</fullName>
    </submittedName>
</protein>
<dbReference type="Proteomes" id="UP000774130">
    <property type="component" value="Unassembled WGS sequence"/>
</dbReference>
<keyword evidence="2" id="KW-0808">Transferase</keyword>
<name>A0ABS6TD54_9ENTE</name>
<accession>A0ABS6TD54</accession>
<organism evidence="4 5">
    <name type="scientific">Enterococcus alishanensis</name>
    <dbReference type="NCBI Taxonomy" id="1303817"/>
    <lineage>
        <taxon>Bacteria</taxon>
        <taxon>Bacillati</taxon>
        <taxon>Bacillota</taxon>
        <taxon>Bacilli</taxon>
        <taxon>Lactobacillales</taxon>
        <taxon>Enterococcaceae</taxon>
        <taxon>Enterococcus</taxon>
    </lineage>
</organism>
<keyword evidence="5" id="KW-1185">Reference proteome</keyword>
<dbReference type="InterPro" id="IPR041698">
    <property type="entry name" value="Methyltransf_25"/>
</dbReference>
<comment type="caution">
    <text evidence="4">The sequence shown here is derived from an EMBL/GenBank/DDBJ whole genome shotgun (WGS) entry which is preliminary data.</text>
</comment>
<evidence type="ECO:0000259" key="3">
    <source>
        <dbReference type="Pfam" id="PF13649"/>
    </source>
</evidence>
<proteinExistence type="predicted"/>
<evidence type="ECO:0000313" key="5">
    <source>
        <dbReference type="Proteomes" id="UP000774130"/>
    </source>
</evidence>
<evidence type="ECO:0000256" key="2">
    <source>
        <dbReference type="ARBA" id="ARBA00022679"/>
    </source>
</evidence>
<dbReference type="InterPro" id="IPR051052">
    <property type="entry name" value="Diverse_substrate_MTase"/>
</dbReference>